<dbReference type="Pfam" id="PF00275">
    <property type="entry name" value="EPSP_synthase"/>
    <property type="match status" value="1"/>
</dbReference>
<evidence type="ECO:0000256" key="2">
    <source>
        <dbReference type="ARBA" id="ARBA00009948"/>
    </source>
</evidence>
<keyword evidence="5" id="KW-0808">Transferase</keyword>
<dbReference type="InterPro" id="IPR006264">
    <property type="entry name" value="EPSP_synthase"/>
</dbReference>
<evidence type="ECO:0000256" key="5">
    <source>
        <dbReference type="ARBA" id="ARBA00022679"/>
    </source>
</evidence>
<evidence type="ECO:0000256" key="4">
    <source>
        <dbReference type="ARBA" id="ARBA00022605"/>
    </source>
</evidence>
<proteinExistence type="inferred from homology"/>
<comment type="similarity">
    <text evidence="2">Belongs to the EPSP synthase family.</text>
</comment>
<organism evidence="10 11">
    <name type="scientific">Candidatus Liberibacter asiaticus str. gxpsy</name>
    <dbReference type="NCBI Taxonomy" id="1174529"/>
    <lineage>
        <taxon>Bacteria</taxon>
        <taxon>Pseudomonadati</taxon>
        <taxon>Pseudomonadota</taxon>
        <taxon>Alphaproteobacteria</taxon>
        <taxon>Hyphomicrobiales</taxon>
        <taxon>Rhizobiaceae</taxon>
        <taxon>Liberibacter</taxon>
    </lineage>
</organism>
<dbReference type="EMBL" id="CP004005">
    <property type="protein sequence ID" value="AGH16695.1"/>
    <property type="molecule type" value="Genomic_DNA"/>
</dbReference>
<keyword evidence="6" id="KW-0057">Aromatic amino acid biosynthesis</keyword>
<keyword evidence="4" id="KW-0028">Amino-acid biosynthesis</keyword>
<evidence type="ECO:0000313" key="10">
    <source>
        <dbReference type="EMBL" id="AGH16695.1"/>
    </source>
</evidence>
<reference evidence="10 11" key="1">
    <citation type="journal article" date="2013" name="Genome Announc.">
        <title>Complete Genome Sequence of a Chinese Strain of 'Candidatus Liberibacter asiaticus'.</title>
        <authorList>
            <person name="Lin H."/>
            <person name="Han C.S."/>
            <person name="Liu B."/>
            <person name="Lou B."/>
            <person name="Bai X."/>
            <person name="Deng C."/>
            <person name="Civerolo E.L."/>
            <person name="Gupta G."/>
        </authorList>
    </citation>
    <scope>NUCLEOTIDE SEQUENCE [LARGE SCALE GENOMIC DNA]</scope>
    <source>
        <strain evidence="11">gxpsy</strain>
    </source>
</reference>
<dbReference type="GeneID" id="93076696"/>
<evidence type="ECO:0000256" key="1">
    <source>
        <dbReference type="ARBA" id="ARBA00004811"/>
    </source>
</evidence>
<evidence type="ECO:0000256" key="6">
    <source>
        <dbReference type="ARBA" id="ARBA00023141"/>
    </source>
</evidence>
<comment type="pathway">
    <text evidence="1">Metabolic intermediate biosynthesis; chorismate biosynthesis; chorismate from D-erythrose 4-phosphate and phosphoenolpyruvate: step 6/7.</text>
</comment>
<feature type="domain" description="Enolpyruvate transferase" evidence="9">
    <location>
        <begin position="18"/>
        <end position="436"/>
    </location>
</feature>
<accession>A0ABN4B008</accession>
<dbReference type="SUPFAM" id="SSF55205">
    <property type="entry name" value="EPT/RTPC-like"/>
    <property type="match status" value="1"/>
</dbReference>
<dbReference type="InterPro" id="IPR001986">
    <property type="entry name" value="Enolpyruvate_Tfrase_dom"/>
</dbReference>
<name>A0ABN4B008_LIBAS</name>
<gene>
    <name evidence="10" type="ORF">WSI_01625</name>
</gene>
<evidence type="ECO:0000259" key="9">
    <source>
        <dbReference type="Pfam" id="PF00275"/>
    </source>
</evidence>
<keyword evidence="11" id="KW-1185">Reference proteome</keyword>
<dbReference type="InterPro" id="IPR013792">
    <property type="entry name" value="RNA3'P_cycl/enolpyr_Trfase_a/b"/>
</dbReference>
<evidence type="ECO:0000256" key="8">
    <source>
        <dbReference type="ARBA" id="ARBA00044633"/>
    </source>
</evidence>
<protein>
    <recommendedName>
        <fullName evidence="3">3-phosphoshikimate 1-carboxyvinyltransferase</fullName>
        <ecNumber evidence="3">2.5.1.19</ecNumber>
    </recommendedName>
    <alternativeName>
        <fullName evidence="7">5-enolpyruvylshikimate-3-phosphate synthase</fullName>
    </alternativeName>
</protein>
<dbReference type="InterPro" id="IPR036968">
    <property type="entry name" value="Enolpyruvate_Tfrase_sf"/>
</dbReference>
<evidence type="ECO:0000256" key="3">
    <source>
        <dbReference type="ARBA" id="ARBA00012450"/>
    </source>
</evidence>
<dbReference type="PIRSF" id="PIRSF000505">
    <property type="entry name" value="EPSPS"/>
    <property type="match status" value="1"/>
</dbReference>
<dbReference type="Gene3D" id="3.65.10.10">
    <property type="entry name" value="Enolpyruvate transferase domain"/>
    <property type="match status" value="2"/>
</dbReference>
<dbReference type="EC" id="2.5.1.19" evidence="3"/>
<dbReference type="Proteomes" id="UP000011820">
    <property type="component" value="Chromosome"/>
</dbReference>
<comment type="catalytic activity">
    <reaction evidence="8">
        <text>3-phosphoshikimate + phosphoenolpyruvate = 5-O-(1-carboxyvinyl)-3-phosphoshikimate + phosphate</text>
        <dbReference type="Rhea" id="RHEA:21256"/>
        <dbReference type="ChEBI" id="CHEBI:43474"/>
        <dbReference type="ChEBI" id="CHEBI:57701"/>
        <dbReference type="ChEBI" id="CHEBI:58702"/>
        <dbReference type="ChEBI" id="CHEBI:145989"/>
        <dbReference type="EC" id="2.5.1.19"/>
    </reaction>
    <physiologicalReaction direction="left-to-right" evidence="8">
        <dbReference type="Rhea" id="RHEA:21257"/>
    </physiologicalReaction>
</comment>
<dbReference type="PANTHER" id="PTHR21090">
    <property type="entry name" value="AROM/DEHYDROQUINATE SYNTHASE"/>
    <property type="match status" value="1"/>
</dbReference>
<evidence type="ECO:0000313" key="11">
    <source>
        <dbReference type="Proteomes" id="UP000011820"/>
    </source>
</evidence>
<sequence length="449" mass="49467">MSFVCKKSTIQSSYSCGLQGTICIPGDRSLSHFSIILGGIAAGETQIRGVLESDDVLNTMRMMHYLGARFTKKDREWIVQGVGNGCLLSPEYPLDFKGFDMGYGLMMGVVGVYDFQTFFKGRAEILQPTIESLLAPLYQMGVQVKLPEDKRLPLVLHGPRTPNPIVYKSPMDSVQSKSVVLLAGLNTPGITEVIEPVKTQDHMEIILKEFGVDLLIKSDTIEDYSVRIEGRKRISGCNLKIPGDSSIAFFPLAAALLIPGSDIKLLNVLTNPLRVGIIDILREMGADITLSNSRIESGENIADIRVRFSKIKGITISDNRLRSIVDEYPILLVISAFAEGETIIKGLAEVMTSKQFSGIIECFNINNIQYEREGDYLMIKGVPGGKGLGCSTGHMVQSKFGYRVAMSFLVMGLASEYSVVVDDYTMISTIFPDFINLMKTLGARIEWVD</sequence>
<dbReference type="RefSeq" id="WP_012778677.1">
    <property type="nucleotide sequence ID" value="NC_020549.1"/>
</dbReference>
<evidence type="ECO:0000256" key="7">
    <source>
        <dbReference type="ARBA" id="ARBA00030046"/>
    </source>
</evidence>
<dbReference type="PANTHER" id="PTHR21090:SF5">
    <property type="entry name" value="PENTAFUNCTIONAL AROM POLYPEPTIDE"/>
    <property type="match status" value="1"/>
</dbReference>